<evidence type="ECO:0000259" key="1">
    <source>
        <dbReference type="PROSITE" id="PS51462"/>
    </source>
</evidence>
<keyword evidence="3" id="KW-1185">Reference proteome</keyword>
<dbReference type="PROSITE" id="PS51462">
    <property type="entry name" value="NUDIX"/>
    <property type="match status" value="1"/>
</dbReference>
<evidence type="ECO:0000313" key="2">
    <source>
        <dbReference type="EMBL" id="RIB26196.1"/>
    </source>
</evidence>
<dbReference type="EMBL" id="QKWP01000144">
    <property type="protein sequence ID" value="RIB26196.1"/>
    <property type="molecule type" value="Genomic_DNA"/>
</dbReference>
<sequence>MPLCSNCKVIKETDSFGISKKTKRQYKCCNSCRVYLNNPKAKEYRKLKYQKKSIEKRIQKLEKFIQENPDHATKTYKCTNCKEYKKYSQFGLGQRGIRTKCADCRNKRKSYFEEHFKKKRESGAYKGQYLIRKAKELQIQKWKSKSMKERDNVQDAGNIDLSLNIEDSPKPTRRNNQLKDRQLVQVVIFRKDSTRGIQIMLSQRIHPDKPYFNMMQGTGGKVNVYTNNNGHEILETEEDAAMREALEESGIILEEEKLQKIWSETVPSQLEWTARRCNVQDATYNVTLSIFIYPWDWIQEPIATESDKSSDWTWHTFQEVVFMNLIPMLQKNQDFIFQEIGKYFNYCEIESLDEQEENDISPLTEKEFNTFKKKTEKVTTKEIIAIEKYKKGVTLKINRLRGRLTRINKYLNNYYGRKYLQIFDFQDRNKVAEKVNCLPTLEEIRHNAPTEYSKIQNNVYRYTVHETGDKKNILRQLKIRTILT</sequence>
<dbReference type="InterPro" id="IPR015797">
    <property type="entry name" value="NUDIX_hydrolase-like_dom_sf"/>
</dbReference>
<proteinExistence type="predicted"/>
<dbReference type="SUPFAM" id="SSF55811">
    <property type="entry name" value="Nudix"/>
    <property type="match status" value="1"/>
</dbReference>
<reference evidence="2 3" key="1">
    <citation type="submission" date="2018-06" db="EMBL/GenBank/DDBJ databases">
        <title>Comparative genomics reveals the genomic features of Rhizophagus irregularis, R. cerebriforme, R. diaphanum and Gigaspora rosea, and their symbiotic lifestyle signature.</title>
        <authorList>
            <person name="Morin E."/>
            <person name="San Clemente H."/>
            <person name="Chen E.C.H."/>
            <person name="De La Providencia I."/>
            <person name="Hainaut M."/>
            <person name="Kuo A."/>
            <person name="Kohler A."/>
            <person name="Murat C."/>
            <person name="Tang N."/>
            <person name="Roy S."/>
            <person name="Loubradou J."/>
            <person name="Henrissat B."/>
            <person name="Grigoriev I.V."/>
            <person name="Corradi N."/>
            <person name="Roux C."/>
            <person name="Martin F.M."/>
        </authorList>
    </citation>
    <scope>NUCLEOTIDE SEQUENCE [LARGE SCALE GENOMIC DNA]</scope>
    <source>
        <strain evidence="2 3">DAOM 194757</strain>
    </source>
</reference>
<organism evidence="2 3">
    <name type="scientific">Gigaspora rosea</name>
    <dbReference type="NCBI Taxonomy" id="44941"/>
    <lineage>
        <taxon>Eukaryota</taxon>
        <taxon>Fungi</taxon>
        <taxon>Fungi incertae sedis</taxon>
        <taxon>Mucoromycota</taxon>
        <taxon>Glomeromycotina</taxon>
        <taxon>Glomeromycetes</taxon>
        <taxon>Diversisporales</taxon>
        <taxon>Gigasporaceae</taxon>
        <taxon>Gigaspora</taxon>
    </lineage>
</organism>
<name>A0A397W4A1_9GLOM</name>
<protein>
    <recommendedName>
        <fullName evidence="1">Nudix hydrolase domain-containing protein</fullName>
    </recommendedName>
</protein>
<gene>
    <name evidence="2" type="ORF">C2G38_2030421</name>
</gene>
<dbReference type="Pfam" id="PF00293">
    <property type="entry name" value="NUDIX"/>
    <property type="match status" value="1"/>
</dbReference>
<dbReference type="Gene3D" id="3.90.79.10">
    <property type="entry name" value="Nucleoside Triphosphate Pyrophosphohydrolase"/>
    <property type="match status" value="1"/>
</dbReference>
<feature type="domain" description="Nudix hydrolase" evidence="1">
    <location>
        <begin position="179"/>
        <end position="343"/>
    </location>
</feature>
<dbReference type="AlphaFoldDB" id="A0A397W4A1"/>
<evidence type="ECO:0000313" key="3">
    <source>
        <dbReference type="Proteomes" id="UP000266673"/>
    </source>
</evidence>
<accession>A0A397W4A1</accession>
<dbReference type="InterPro" id="IPR000086">
    <property type="entry name" value="NUDIX_hydrolase_dom"/>
</dbReference>
<comment type="caution">
    <text evidence="2">The sequence shown here is derived from an EMBL/GenBank/DDBJ whole genome shotgun (WGS) entry which is preliminary data.</text>
</comment>
<dbReference type="OrthoDB" id="10005910at2759"/>
<dbReference type="Proteomes" id="UP000266673">
    <property type="component" value="Unassembled WGS sequence"/>
</dbReference>